<dbReference type="GO" id="GO:0016853">
    <property type="term" value="F:isomerase activity"/>
    <property type="evidence" value="ECO:0007669"/>
    <property type="project" value="UniProtKB-KW"/>
</dbReference>
<dbReference type="GO" id="GO:0044877">
    <property type="term" value="F:protein-containing complex binding"/>
    <property type="evidence" value="ECO:0007669"/>
    <property type="project" value="TreeGrafter"/>
</dbReference>
<dbReference type="Pfam" id="PF13460">
    <property type="entry name" value="NAD_binding_10"/>
    <property type="match status" value="1"/>
</dbReference>
<protein>
    <submittedName>
        <fullName evidence="2">3 beta-hydroxysteroid dehydrogenase/Delta 5--&gt;4-isomerase</fullName>
    </submittedName>
</protein>
<feature type="domain" description="NAD(P)-binding" evidence="1">
    <location>
        <begin position="12"/>
        <end position="167"/>
    </location>
</feature>
<dbReference type="SUPFAM" id="SSF51735">
    <property type="entry name" value="NAD(P)-binding Rossmann-fold domains"/>
    <property type="match status" value="1"/>
</dbReference>
<evidence type="ECO:0000313" key="2">
    <source>
        <dbReference type="EMBL" id="GFK93809.1"/>
    </source>
</evidence>
<accession>A0A6V8LUL9</accession>
<dbReference type="Gene3D" id="3.40.50.720">
    <property type="entry name" value="NAD(P)-binding Rossmann-like Domain"/>
    <property type="match status" value="1"/>
</dbReference>
<dbReference type="InterPro" id="IPR016040">
    <property type="entry name" value="NAD(P)-bd_dom"/>
</dbReference>
<proteinExistence type="predicted"/>
<sequence>MLHPDDPVLVTGATGYVGGRLVPLLLVRGRRVRPAARSLDKLACRPWAAHPRCEPVQADMLDAASLDKALLGCRAAYYLVHSMGSAGRDFAQADERSALNFGEACARAGVERIVYLGGLGDDNAELSHHLRSRHRTAHNLARAGVPVTHLRAAAILGAGSASYEILRSLVERLPVMITPRWVHTRCQPISVRDVLDYLAACLEHPETAGQTYDIGGPDVLTYEDLFQLYAQVAGLPRRIIVPVPLLTPRLSAHWVRFVTPVPASVARPLIEGLRNEVVCRDDRIRRIIPLDLQGCRETFQAARRELKDRLVPTCWSDAGQVRAPEWLVCGDAPYAGGEVLEMAFRALLDAPPERVWPAVESIGGERGWYFADVLWKLRGLVDRLMGGVGLAPGRRDPERLFAGDCLDCWRVHACEPPARLVLLAAMKSPGEAALEITLAPRAQGRAELLLRARFQPRGLAGQIYWWALWLPHLALFRGLLRGLARAAGARVLEGPSLAPPANGQGCAVRR</sequence>
<keyword evidence="2" id="KW-0413">Isomerase</keyword>
<organism evidence="2 3">
    <name type="scientific">Fundidesulfovibrio magnetotacticus</name>
    <dbReference type="NCBI Taxonomy" id="2730080"/>
    <lineage>
        <taxon>Bacteria</taxon>
        <taxon>Pseudomonadati</taxon>
        <taxon>Thermodesulfobacteriota</taxon>
        <taxon>Desulfovibrionia</taxon>
        <taxon>Desulfovibrionales</taxon>
        <taxon>Desulfovibrionaceae</taxon>
        <taxon>Fundidesulfovibrio</taxon>
    </lineage>
</organism>
<dbReference type="AlphaFoldDB" id="A0A6V8LUL9"/>
<dbReference type="Proteomes" id="UP000494245">
    <property type="component" value="Unassembled WGS sequence"/>
</dbReference>
<evidence type="ECO:0000313" key="3">
    <source>
        <dbReference type="Proteomes" id="UP000494245"/>
    </source>
</evidence>
<gene>
    <name evidence="2" type="ORF">NNJEOMEG_01645</name>
</gene>
<evidence type="ECO:0000259" key="1">
    <source>
        <dbReference type="Pfam" id="PF13460"/>
    </source>
</evidence>
<dbReference type="RefSeq" id="WP_173083226.1">
    <property type="nucleotide sequence ID" value="NZ_BLTE01000006.1"/>
</dbReference>
<dbReference type="EMBL" id="BLTE01000006">
    <property type="protein sequence ID" value="GFK93809.1"/>
    <property type="molecule type" value="Genomic_DNA"/>
</dbReference>
<comment type="caution">
    <text evidence="2">The sequence shown here is derived from an EMBL/GenBank/DDBJ whole genome shotgun (WGS) entry which is preliminary data.</text>
</comment>
<reference evidence="2 3" key="1">
    <citation type="submission" date="2020-04" db="EMBL/GenBank/DDBJ databases">
        <authorList>
            <consortium name="Desulfovibrio sp. FSS-1 genome sequencing consortium"/>
            <person name="Shimoshige H."/>
            <person name="Kobayashi H."/>
            <person name="Maekawa T."/>
        </authorList>
    </citation>
    <scope>NUCLEOTIDE SEQUENCE [LARGE SCALE GENOMIC DNA]</scope>
    <source>
        <strain evidence="2 3">SIID29052-01</strain>
    </source>
</reference>
<dbReference type="PANTHER" id="PTHR12126">
    <property type="entry name" value="NADH-UBIQUINONE OXIDOREDUCTASE 39 KDA SUBUNIT-RELATED"/>
    <property type="match status" value="1"/>
</dbReference>
<dbReference type="Gene3D" id="3.30.530.20">
    <property type="match status" value="1"/>
</dbReference>
<dbReference type="InterPro" id="IPR023393">
    <property type="entry name" value="START-like_dom_sf"/>
</dbReference>
<dbReference type="InterPro" id="IPR021295">
    <property type="entry name" value="DUF2867"/>
</dbReference>
<reference evidence="2 3" key="2">
    <citation type="submission" date="2020-05" db="EMBL/GenBank/DDBJ databases">
        <title>Draft genome sequence of Desulfovibrio sp. strainFSS-1.</title>
        <authorList>
            <person name="Shimoshige H."/>
            <person name="Kobayashi H."/>
            <person name="Maekawa T."/>
        </authorList>
    </citation>
    <scope>NUCLEOTIDE SEQUENCE [LARGE SCALE GENOMIC DNA]</scope>
    <source>
        <strain evidence="2 3">SIID29052-01</strain>
    </source>
</reference>
<name>A0A6V8LUL9_9BACT</name>
<dbReference type="SUPFAM" id="SSF55961">
    <property type="entry name" value="Bet v1-like"/>
    <property type="match status" value="1"/>
</dbReference>
<dbReference type="CDD" id="cd05245">
    <property type="entry name" value="SDR_a2"/>
    <property type="match status" value="1"/>
</dbReference>
<dbReference type="PANTHER" id="PTHR12126:SF11">
    <property type="entry name" value="NADH DEHYDROGENASE [UBIQUINONE] 1 ALPHA SUBCOMPLEX SUBUNIT 9, MITOCHONDRIAL"/>
    <property type="match status" value="1"/>
</dbReference>
<keyword evidence="3" id="KW-1185">Reference proteome</keyword>
<dbReference type="InterPro" id="IPR036291">
    <property type="entry name" value="NAD(P)-bd_dom_sf"/>
</dbReference>
<dbReference type="Pfam" id="PF11066">
    <property type="entry name" value="DUF2867"/>
    <property type="match status" value="1"/>
</dbReference>
<dbReference type="InterPro" id="IPR051207">
    <property type="entry name" value="ComplexI_NDUFA9_subunit"/>
</dbReference>